<sequence>MASLLSPLPPPQDAIANLVAALATAYAATAIGKTDDLPTTLTQAQAAKDAITVSDNTITTTPSPSTVVVQPGVRDVVLATTAPTPRAQDTVPTNMTPALPPPQRSKRQDACVCCPRHEKLLYHASVLREKRNGSTYAQLVRANFN</sequence>
<reference evidence="2" key="2">
    <citation type="submission" date="2015-03" db="UniProtKB">
        <authorList>
            <consortium name="EnsemblPlants"/>
        </authorList>
    </citation>
    <scope>IDENTIFICATION</scope>
</reference>
<dbReference type="PaxDb" id="65489-OBART08G20850.1"/>
<feature type="region of interest" description="Disordered" evidence="1">
    <location>
        <begin position="85"/>
        <end position="107"/>
    </location>
</feature>
<dbReference type="Proteomes" id="UP000026960">
    <property type="component" value="Chromosome 8"/>
</dbReference>
<name>A0A0D3H295_9ORYZ</name>
<dbReference type="Gramene" id="OBART08G20850.1">
    <property type="protein sequence ID" value="OBART08G20850.1"/>
    <property type="gene ID" value="OBART08G20850"/>
</dbReference>
<proteinExistence type="predicted"/>
<keyword evidence="3" id="KW-1185">Reference proteome</keyword>
<dbReference type="EnsemblPlants" id="OBART08G20850.1">
    <property type="protein sequence ID" value="OBART08G20850.1"/>
    <property type="gene ID" value="OBART08G20850"/>
</dbReference>
<evidence type="ECO:0000256" key="1">
    <source>
        <dbReference type="SAM" id="MobiDB-lite"/>
    </source>
</evidence>
<evidence type="ECO:0000313" key="3">
    <source>
        <dbReference type="Proteomes" id="UP000026960"/>
    </source>
</evidence>
<evidence type="ECO:0000313" key="2">
    <source>
        <dbReference type="EnsemblPlants" id="OBART08G20850.1"/>
    </source>
</evidence>
<protein>
    <submittedName>
        <fullName evidence="2">Uncharacterized protein</fullName>
    </submittedName>
</protein>
<reference evidence="2" key="1">
    <citation type="journal article" date="2009" name="Rice">
        <title>De Novo Next Generation Sequencing of Plant Genomes.</title>
        <authorList>
            <person name="Rounsley S."/>
            <person name="Marri P.R."/>
            <person name="Yu Y."/>
            <person name="He R."/>
            <person name="Sisneros N."/>
            <person name="Goicoechea J.L."/>
            <person name="Lee S.J."/>
            <person name="Angelova A."/>
            <person name="Kudrna D."/>
            <person name="Luo M."/>
            <person name="Affourtit J."/>
            <person name="Desany B."/>
            <person name="Knight J."/>
            <person name="Niazi F."/>
            <person name="Egholm M."/>
            <person name="Wing R.A."/>
        </authorList>
    </citation>
    <scope>NUCLEOTIDE SEQUENCE [LARGE SCALE GENOMIC DNA]</scope>
    <source>
        <strain evidence="2">cv. IRGC 105608</strain>
    </source>
</reference>
<dbReference type="HOGENOM" id="CLU_1789886_0_0_1"/>
<organism evidence="2">
    <name type="scientific">Oryza barthii</name>
    <dbReference type="NCBI Taxonomy" id="65489"/>
    <lineage>
        <taxon>Eukaryota</taxon>
        <taxon>Viridiplantae</taxon>
        <taxon>Streptophyta</taxon>
        <taxon>Embryophyta</taxon>
        <taxon>Tracheophyta</taxon>
        <taxon>Spermatophyta</taxon>
        <taxon>Magnoliopsida</taxon>
        <taxon>Liliopsida</taxon>
        <taxon>Poales</taxon>
        <taxon>Poaceae</taxon>
        <taxon>BOP clade</taxon>
        <taxon>Oryzoideae</taxon>
        <taxon>Oryzeae</taxon>
        <taxon>Oryzinae</taxon>
        <taxon>Oryza</taxon>
    </lineage>
</organism>
<dbReference type="AlphaFoldDB" id="A0A0D3H295"/>
<accession>A0A0D3H295</accession>